<dbReference type="InterPro" id="IPR011249">
    <property type="entry name" value="Metalloenz_LuxS/M16"/>
</dbReference>
<dbReference type="SMART" id="SM01264">
    <property type="entry name" value="M16C_associated"/>
    <property type="match status" value="1"/>
</dbReference>
<dbReference type="GO" id="GO:0046872">
    <property type="term" value="F:metal ion binding"/>
    <property type="evidence" value="ECO:0007669"/>
    <property type="project" value="InterPro"/>
</dbReference>
<dbReference type="GO" id="GO:0004222">
    <property type="term" value="F:metalloendopeptidase activity"/>
    <property type="evidence" value="ECO:0007669"/>
    <property type="project" value="TreeGrafter"/>
</dbReference>
<keyword evidence="3" id="KW-1185">Reference proteome</keyword>
<gene>
    <name evidence="2" type="ORF">GMRT_16334</name>
</gene>
<dbReference type="VEuPathDB" id="GiardiaDB:GMRT_16334"/>
<dbReference type="GO" id="GO:0016485">
    <property type="term" value="P:protein processing"/>
    <property type="evidence" value="ECO:0007669"/>
    <property type="project" value="TreeGrafter"/>
</dbReference>
<dbReference type="EMBL" id="VDLU01000001">
    <property type="protein sequence ID" value="TNJ29681.1"/>
    <property type="molecule type" value="Genomic_DNA"/>
</dbReference>
<organism evidence="2 3">
    <name type="scientific">Giardia muris</name>
    <dbReference type="NCBI Taxonomy" id="5742"/>
    <lineage>
        <taxon>Eukaryota</taxon>
        <taxon>Metamonada</taxon>
        <taxon>Diplomonadida</taxon>
        <taxon>Hexamitidae</taxon>
        <taxon>Giardiinae</taxon>
        <taxon>Giardia</taxon>
    </lineage>
</organism>
<dbReference type="SUPFAM" id="SSF63411">
    <property type="entry name" value="LuxS/MPP-like metallohydrolase"/>
    <property type="match status" value="3"/>
</dbReference>
<dbReference type="InterPro" id="IPR007863">
    <property type="entry name" value="Peptidase_M16_C"/>
</dbReference>
<dbReference type="Pfam" id="PF05193">
    <property type="entry name" value="Peptidase_M16_C"/>
    <property type="match status" value="1"/>
</dbReference>
<dbReference type="Gene3D" id="3.30.830.10">
    <property type="entry name" value="Metalloenzyme, LuxS/M16 peptidase-like"/>
    <property type="match status" value="4"/>
</dbReference>
<dbReference type="PANTHER" id="PTHR43016">
    <property type="entry name" value="PRESEQUENCE PROTEASE"/>
    <property type="match status" value="1"/>
</dbReference>
<dbReference type="InterPro" id="IPR013578">
    <property type="entry name" value="Peptidase_M16C_assoc"/>
</dbReference>
<proteinExistence type="predicted"/>
<feature type="domain" description="Peptidase M16C associated" evidence="1">
    <location>
        <begin position="469"/>
        <end position="739"/>
    </location>
</feature>
<comment type="caution">
    <text evidence="2">The sequence shown here is derived from an EMBL/GenBank/DDBJ whole genome shotgun (WGS) entry which is preliminary data.</text>
</comment>
<dbReference type="Pfam" id="PF08367">
    <property type="entry name" value="M16C_assoc"/>
    <property type="match status" value="1"/>
</dbReference>
<dbReference type="Pfam" id="PF00675">
    <property type="entry name" value="Peptidase_M16"/>
    <property type="match status" value="1"/>
</dbReference>
<name>A0A4Z1TAY5_GIAMU</name>
<dbReference type="InterPro" id="IPR011765">
    <property type="entry name" value="Pept_M16_N"/>
</dbReference>
<accession>A0A4Z1TAY5</accession>
<sequence length="1079" mass="119725">MESLGFTTIQSRFVPEARATMDVLIHDETGLRVIKFHPENPAHTECNALLAFATPPEDDKGIPHILEHSVFCGSTRFPHHEPFTVVTSSSLQTYANAYTAQMHTGYNFSSNCEADYLNILDIYVDAIFRPLILEDERIYGQEGWHLHVDENTGMLDERGVVLGEMKGHFSSPTSLANFHAQRLLFGDTAPGFESGGLPAAIIQGTHADMLNFYNKHYTPGNCVVVFYGPIALEKELEHLLPYLTATKRVSPIQIPLVAPKSLNEPLTIPYSSEEDEDAGILCRGYHLFNLCDATPTLLLAFRVLDYILFDQSSSPIPDTLEKAHLCKSCYSQLHIEDAQCALYVTCMGCDPTEQGVTLLCSALTETLEGLALGDINPTFASYLSLEALSAALNKIEFTLREIDSDFGIKVADSTAFAIIAGLEPDFLLCYEDALKELREMIAAGTASTYFRNLVLKYLSGLSRSVDVVLIPEPELAERRGEENEIRLSAIRDTLSEKELRELALRAHDIESRQQVEEPKEVLDSFPVLTRDDIAGLERHVLDARCHLTKTNIPIAHYNTGSLGAGVCYLKVCLDVTSFCTPTNIHLLSFIANALLGESPTNSFPTVDKLHREVNACTGDLDVSLIIRKRRAFETFADKKLVGTARAFVEVTTKCLEAEYERVLRLVIEEILYGSLPGLVDQKHLLRLMRQYQSDLREDLLSNSTHTVASSKAQASQGDVAAYLRELTMGPTMHGWLTSQLVLIDGDSSSDDEGEAEEIVCCSDDLETCEDTHGPAEELDVLGSHLTELWKNILSHASLLVVIGHNVPALAPYADKLCITAADRAIIQNILTTDPLTLVTGRILTPFARPQINTWISRRSNLPIYPQFQALLSQAEDDIYRPALQSVALPIEVNYIARAIPASPTLLPAALDGPHLLLDHYLNNVYLWDKVRVEGGAYGCIASCNRDGSMYIVSYRDPQVLRTIAVYDDLENHCRSEPFASLGSNELFRLKIGCLGGEQLPMGPEHRFSHAFDMFLRERDPSESYHALRKMLRTTATELQKVYETYSSISAGSTIVIGPEESCRTALDNGKISFYDTFDQ</sequence>
<dbReference type="Pfam" id="PF22516">
    <property type="entry name" value="PreP_C"/>
    <property type="match status" value="1"/>
</dbReference>
<dbReference type="OrthoDB" id="10250783at2759"/>
<dbReference type="Proteomes" id="UP000315496">
    <property type="component" value="Chromosome 1"/>
</dbReference>
<evidence type="ECO:0000313" key="2">
    <source>
        <dbReference type="EMBL" id="TNJ29681.1"/>
    </source>
</evidence>
<dbReference type="PANTHER" id="PTHR43016:SF13">
    <property type="entry name" value="PRESEQUENCE PROTEASE, MITOCHONDRIAL"/>
    <property type="match status" value="1"/>
</dbReference>
<evidence type="ECO:0000313" key="3">
    <source>
        <dbReference type="Proteomes" id="UP000315496"/>
    </source>
</evidence>
<reference evidence="2 3" key="1">
    <citation type="submission" date="2019-05" db="EMBL/GenBank/DDBJ databases">
        <title>The compact genome of Giardia muris reveals important steps in the evolution of intestinal protozoan parasites.</title>
        <authorList>
            <person name="Xu F."/>
            <person name="Jimenez-Gonzalez A."/>
            <person name="Einarsson E."/>
            <person name="Astvaldsson A."/>
            <person name="Peirasmaki D."/>
            <person name="Eckmann L."/>
            <person name="Andersson J.O."/>
            <person name="Svard S.G."/>
            <person name="Jerlstrom-Hultqvist J."/>
        </authorList>
    </citation>
    <scope>NUCLEOTIDE SEQUENCE [LARGE SCALE GENOMIC DNA]</scope>
    <source>
        <strain evidence="2 3">Roberts-Thomson</strain>
    </source>
</reference>
<protein>
    <submittedName>
        <fullName evidence="2">Metalloendopeptidase</fullName>
    </submittedName>
</protein>
<dbReference type="InterPro" id="IPR055130">
    <property type="entry name" value="PreP_C"/>
</dbReference>
<dbReference type="AlphaFoldDB" id="A0A4Z1TAY5"/>
<evidence type="ECO:0000259" key="1">
    <source>
        <dbReference type="SMART" id="SM01264"/>
    </source>
</evidence>